<dbReference type="InterPro" id="IPR011256">
    <property type="entry name" value="Reg_factor_effector_dom_sf"/>
</dbReference>
<dbReference type="InterPro" id="IPR009061">
    <property type="entry name" value="DNA-bd_dom_put_sf"/>
</dbReference>
<evidence type="ECO:0000256" key="1">
    <source>
        <dbReference type="ARBA" id="ARBA00023125"/>
    </source>
</evidence>
<dbReference type="EMBL" id="CADCTK010000182">
    <property type="protein sequence ID" value="CAA9226321.1"/>
    <property type="molecule type" value="Genomic_DNA"/>
</dbReference>
<dbReference type="CDD" id="cd01107">
    <property type="entry name" value="HTH_BmrR"/>
    <property type="match status" value="1"/>
</dbReference>
<accession>A0A6J4HJ46</accession>
<dbReference type="InterPro" id="IPR047057">
    <property type="entry name" value="MerR_fam"/>
</dbReference>
<dbReference type="InterPro" id="IPR010499">
    <property type="entry name" value="AraC_E-bd"/>
</dbReference>
<sequence>MSGFIPIGQFSQITGLTIKALHIYDELGLLRPAAVDADSGYRSYSITQLPLGRRIRLLRSVDMPLDAIGAVLQAPTPTVMDALLHDHHRRIVDRIARDQQALRLLDQLIAHRADDLAFTVQVKDAPAQLVASIRIHGSPDDERRIIPVLIDELHVATTQLGVRQPTHPPVRISHTFSDDQVDSEIAVPITAPIPDTDRITCREIDAGQVAWVMHIGPHDDLWAVYWAILVWLQEHEFQQHGPPREVYWAYPAEGRAASYRTEVQWPVRAGHSHLLKR</sequence>
<dbReference type="AlphaFoldDB" id="A0A6J4HJ46"/>
<organism evidence="3">
    <name type="scientific">uncultured Chloroflexia bacterium</name>
    <dbReference type="NCBI Taxonomy" id="1672391"/>
    <lineage>
        <taxon>Bacteria</taxon>
        <taxon>Bacillati</taxon>
        <taxon>Chloroflexota</taxon>
        <taxon>Chloroflexia</taxon>
        <taxon>environmental samples</taxon>
    </lineage>
</organism>
<dbReference type="SMART" id="SM00871">
    <property type="entry name" value="AraC_E_bind"/>
    <property type="match status" value="1"/>
</dbReference>
<proteinExistence type="predicted"/>
<name>A0A6J4HJ46_9CHLR</name>
<dbReference type="InterPro" id="IPR000551">
    <property type="entry name" value="MerR-type_HTH_dom"/>
</dbReference>
<reference evidence="3" key="1">
    <citation type="submission" date="2020-02" db="EMBL/GenBank/DDBJ databases">
        <authorList>
            <person name="Meier V. D."/>
        </authorList>
    </citation>
    <scope>NUCLEOTIDE SEQUENCE</scope>
    <source>
        <strain evidence="3">AVDCRST_MAG26</strain>
    </source>
</reference>
<feature type="domain" description="HTH merR-type" evidence="2">
    <location>
        <begin position="1"/>
        <end position="74"/>
    </location>
</feature>
<dbReference type="PANTHER" id="PTHR30204">
    <property type="entry name" value="REDOX-CYCLING DRUG-SENSING TRANSCRIPTIONAL ACTIVATOR SOXR"/>
    <property type="match status" value="1"/>
</dbReference>
<protein>
    <recommendedName>
        <fullName evidence="2">HTH merR-type domain-containing protein</fullName>
    </recommendedName>
</protein>
<dbReference type="Gene3D" id="3.20.80.10">
    <property type="entry name" value="Regulatory factor, effector binding domain"/>
    <property type="match status" value="1"/>
</dbReference>
<dbReference type="SMART" id="SM00422">
    <property type="entry name" value="HTH_MERR"/>
    <property type="match status" value="1"/>
</dbReference>
<dbReference type="Pfam" id="PF13411">
    <property type="entry name" value="MerR_1"/>
    <property type="match status" value="1"/>
</dbReference>
<dbReference type="GO" id="GO:0003677">
    <property type="term" value="F:DNA binding"/>
    <property type="evidence" value="ECO:0007669"/>
    <property type="project" value="UniProtKB-KW"/>
</dbReference>
<gene>
    <name evidence="3" type="ORF">AVDCRST_MAG26-769</name>
</gene>
<dbReference type="GO" id="GO:0003700">
    <property type="term" value="F:DNA-binding transcription factor activity"/>
    <property type="evidence" value="ECO:0007669"/>
    <property type="project" value="InterPro"/>
</dbReference>
<dbReference type="InterPro" id="IPR029442">
    <property type="entry name" value="GyrI-like"/>
</dbReference>
<dbReference type="PROSITE" id="PS00552">
    <property type="entry name" value="HTH_MERR_1"/>
    <property type="match status" value="1"/>
</dbReference>
<dbReference type="PANTHER" id="PTHR30204:SF97">
    <property type="entry name" value="MERR FAMILY REGULATORY PROTEIN"/>
    <property type="match status" value="1"/>
</dbReference>
<dbReference type="PROSITE" id="PS50937">
    <property type="entry name" value="HTH_MERR_2"/>
    <property type="match status" value="1"/>
</dbReference>
<dbReference type="SUPFAM" id="SSF46955">
    <property type="entry name" value="Putative DNA-binding domain"/>
    <property type="match status" value="1"/>
</dbReference>
<evidence type="ECO:0000313" key="3">
    <source>
        <dbReference type="EMBL" id="CAA9226321.1"/>
    </source>
</evidence>
<dbReference type="SUPFAM" id="SSF55136">
    <property type="entry name" value="Probable bacterial effector-binding domain"/>
    <property type="match status" value="1"/>
</dbReference>
<dbReference type="Gene3D" id="1.10.1660.10">
    <property type="match status" value="1"/>
</dbReference>
<dbReference type="Pfam" id="PF06445">
    <property type="entry name" value="GyrI-like"/>
    <property type="match status" value="1"/>
</dbReference>
<evidence type="ECO:0000259" key="2">
    <source>
        <dbReference type="PROSITE" id="PS50937"/>
    </source>
</evidence>
<keyword evidence="1" id="KW-0238">DNA-binding</keyword>